<dbReference type="EMBL" id="LGGW01000010">
    <property type="protein sequence ID" value="KUK91073.1"/>
    <property type="molecule type" value="Genomic_DNA"/>
</dbReference>
<dbReference type="AlphaFoldDB" id="A0A101I994"/>
<evidence type="ECO:0000313" key="2">
    <source>
        <dbReference type="EMBL" id="KUK67440.1"/>
    </source>
</evidence>
<accession>A0A101I994</accession>
<dbReference type="Proteomes" id="UP000264215">
    <property type="component" value="Unassembled WGS sequence"/>
</dbReference>
<evidence type="ECO:0000313" key="4">
    <source>
        <dbReference type="Proteomes" id="UP000054260"/>
    </source>
</evidence>
<evidence type="ECO:0000313" key="3">
    <source>
        <dbReference type="EMBL" id="KUK91073.1"/>
    </source>
</evidence>
<proteinExistence type="predicted"/>
<evidence type="ECO:0000313" key="1">
    <source>
        <dbReference type="EMBL" id="HCO69549.1"/>
    </source>
</evidence>
<dbReference type="EMBL" id="LGGH01000099">
    <property type="protein sequence ID" value="KUK67440.1"/>
    <property type="molecule type" value="Genomic_DNA"/>
</dbReference>
<organism evidence="3 5">
    <name type="scientific">Mesotoga infera</name>
    <dbReference type="NCBI Taxonomy" id="1236046"/>
    <lineage>
        <taxon>Bacteria</taxon>
        <taxon>Thermotogati</taxon>
        <taxon>Thermotogota</taxon>
        <taxon>Thermotogae</taxon>
        <taxon>Kosmotogales</taxon>
        <taxon>Kosmotogaceae</taxon>
        <taxon>Mesotoga</taxon>
    </lineage>
</organism>
<evidence type="ECO:0000313" key="5">
    <source>
        <dbReference type="Proteomes" id="UP000055014"/>
    </source>
</evidence>
<dbReference type="Proteomes" id="UP000054260">
    <property type="component" value="Unassembled WGS sequence"/>
</dbReference>
<gene>
    <name evidence="1" type="ORF">DIT26_03025</name>
    <name evidence="2" type="ORF">XD86_0763</name>
    <name evidence="3" type="ORF">XE02_0241</name>
</gene>
<comment type="caution">
    <text evidence="3">The sequence shown here is derived from an EMBL/GenBank/DDBJ whole genome shotgun (WGS) entry which is preliminary data.</text>
</comment>
<dbReference type="Proteomes" id="UP000055014">
    <property type="component" value="Unassembled WGS sequence"/>
</dbReference>
<dbReference type="EMBL" id="DQBS01000071">
    <property type="protein sequence ID" value="HCO69549.1"/>
    <property type="molecule type" value="Genomic_DNA"/>
</dbReference>
<reference evidence="3" key="1">
    <citation type="journal article" date="2015" name="MBio">
        <title>Genome-resolved metagenomic analysis reveals roles for candidate phyla and other microbial community members in biogeochemical transformations in oil reservoirs.</title>
        <authorList>
            <person name="Hu P."/>
            <person name="Tom L."/>
            <person name="Singh A."/>
            <person name="Thomas B.C."/>
            <person name="Baker B.J."/>
            <person name="Piceno Y.M."/>
            <person name="Andersen G.L."/>
            <person name="Banfield J.F."/>
        </authorList>
    </citation>
    <scope>NUCLEOTIDE SEQUENCE [LARGE SCALE GENOMIC DNA]</scope>
    <source>
        <strain evidence="2">46_47</strain>
        <strain evidence="3">46_70</strain>
    </source>
</reference>
<reference evidence="4 5" key="2">
    <citation type="journal article" date="2015" name="MBio">
        <title>Genome-Resolved Metagenomic Analysis Reveals Roles for Candidate Phyla and Other Microbial Community Members in Biogeochemical Transformations in Oil Reservoirs.</title>
        <authorList>
            <person name="Hu P."/>
            <person name="Tom L."/>
            <person name="Singh A."/>
            <person name="Thomas B.C."/>
            <person name="Baker B.J."/>
            <person name="Piceno Y.M."/>
            <person name="Andersen G.L."/>
            <person name="Banfield J.F."/>
        </authorList>
    </citation>
    <scope>NUCLEOTIDE SEQUENCE [LARGE SCALE GENOMIC DNA]</scope>
</reference>
<dbReference type="PATRIC" id="fig|1236046.5.peg.1187"/>
<reference evidence="1 6" key="3">
    <citation type="journal article" date="2018" name="Nat. Biotechnol.">
        <title>A standardized bacterial taxonomy based on genome phylogeny substantially revises the tree of life.</title>
        <authorList>
            <person name="Parks D.H."/>
            <person name="Chuvochina M."/>
            <person name="Waite D.W."/>
            <person name="Rinke C."/>
            <person name="Skarshewski A."/>
            <person name="Chaumeil P.A."/>
            <person name="Hugenholtz P."/>
        </authorList>
    </citation>
    <scope>NUCLEOTIDE SEQUENCE [LARGE SCALE GENOMIC DNA]</scope>
    <source>
        <strain evidence="1">UBA9905</strain>
    </source>
</reference>
<protein>
    <submittedName>
        <fullName evidence="3">Uncharacterized protein</fullName>
    </submittedName>
</protein>
<name>A0A101I994_9BACT</name>
<sequence>MDALAKRIRTLGEECGMVFRLVDENGIPYDGEIDFEVPKLVLALSKATGSRSSTVVDGIQITALYLEDTRERCYLIVLGEFLEDNAYRLLRTVIKFYEVDL</sequence>
<evidence type="ECO:0000313" key="6">
    <source>
        <dbReference type="Proteomes" id="UP000264215"/>
    </source>
</evidence>